<gene>
    <name evidence="6" type="ORF">HNR48_000819</name>
</gene>
<keyword evidence="2" id="KW-0285">Flavoprotein</keyword>
<evidence type="ECO:0000256" key="3">
    <source>
        <dbReference type="ARBA" id="ARBA00022643"/>
    </source>
</evidence>
<keyword evidence="3" id="KW-0288">FMN</keyword>
<dbReference type="GO" id="GO:0018580">
    <property type="term" value="F:nitronate monooxygenase activity"/>
    <property type="evidence" value="ECO:0007669"/>
    <property type="project" value="UniProtKB-EC"/>
</dbReference>
<evidence type="ECO:0000256" key="4">
    <source>
        <dbReference type="ARBA" id="ARBA00023002"/>
    </source>
</evidence>
<evidence type="ECO:0000256" key="5">
    <source>
        <dbReference type="ARBA" id="ARBA00023033"/>
    </source>
</evidence>
<protein>
    <submittedName>
        <fullName evidence="6">Nitronate monooxygenase</fullName>
        <ecNumber evidence="6">1.13.12.16</ecNumber>
    </submittedName>
</protein>
<dbReference type="SUPFAM" id="SSF51412">
    <property type="entry name" value="Inosine monophosphate dehydrogenase (IMPDH)"/>
    <property type="match status" value="1"/>
</dbReference>
<evidence type="ECO:0000313" key="6">
    <source>
        <dbReference type="EMBL" id="MBB6520541.1"/>
    </source>
</evidence>
<comment type="similarity">
    <text evidence="1">Belongs to the nitronate monooxygenase family. NMO class I subfamily.</text>
</comment>
<accession>A0A7X0JSH6</accession>
<name>A0A7X0JSH6_9GAMM</name>
<dbReference type="Proteomes" id="UP000528457">
    <property type="component" value="Unassembled WGS sequence"/>
</dbReference>
<dbReference type="CDD" id="cd04730">
    <property type="entry name" value="NPD_like"/>
    <property type="match status" value="1"/>
</dbReference>
<keyword evidence="5 6" id="KW-0503">Monooxygenase</keyword>
<reference evidence="6 7" key="1">
    <citation type="submission" date="2020-08" db="EMBL/GenBank/DDBJ databases">
        <title>Genomic Encyclopedia of Type Strains, Phase IV (KMG-IV): sequencing the most valuable type-strain genomes for metagenomic binning, comparative biology and taxonomic classification.</title>
        <authorList>
            <person name="Goeker M."/>
        </authorList>
    </citation>
    <scope>NUCLEOTIDE SEQUENCE [LARGE SCALE GENOMIC DNA]</scope>
    <source>
        <strain evidence="6 7">DSM 22368</strain>
    </source>
</reference>
<keyword evidence="4 6" id="KW-0560">Oxidoreductase</keyword>
<dbReference type="EMBL" id="JACHHT010000001">
    <property type="protein sequence ID" value="MBB6520541.1"/>
    <property type="molecule type" value="Genomic_DNA"/>
</dbReference>
<proteinExistence type="inferred from homology"/>
<organism evidence="6 7">
    <name type="scientific">Pseudoteredinibacter isoporae</name>
    <dbReference type="NCBI Taxonomy" id="570281"/>
    <lineage>
        <taxon>Bacteria</taxon>
        <taxon>Pseudomonadati</taxon>
        <taxon>Pseudomonadota</taxon>
        <taxon>Gammaproteobacteria</taxon>
        <taxon>Cellvibrionales</taxon>
        <taxon>Cellvibrionaceae</taxon>
        <taxon>Pseudoteredinibacter</taxon>
    </lineage>
</organism>
<dbReference type="RefSeq" id="WP_166850922.1">
    <property type="nucleotide sequence ID" value="NZ_JAAONY010000001.1"/>
</dbReference>
<dbReference type="EC" id="1.13.12.16" evidence="6"/>
<dbReference type="Gene3D" id="3.20.20.70">
    <property type="entry name" value="Aldolase class I"/>
    <property type="match status" value="1"/>
</dbReference>
<dbReference type="AlphaFoldDB" id="A0A7X0JSH6"/>
<evidence type="ECO:0000313" key="7">
    <source>
        <dbReference type="Proteomes" id="UP000528457"/>
    </source>
</evidence>
<dbReference type="InterPro" id="IPR004136">
    <property type="entry name" value="NMO"/>
</dbReference>
<evidence type="ECO:0000256" key="1">
    <source>
        <dbReference type="ARBA" id="ARBA00009881"/>
    </source>
</evidence>
<dbReference type="InParanoid" id="A0A7X0JSH6"/>
<dbReference type="PANTHER" id="PTHR42747:SF4">
    <property type="entry name" value="BLR1330 PROTEIN"/>
    <property type="match status" value="1"/>
</dbReference>
<evidence type="ECO:0000256" key="2">
    <source>
        <dbReference type="ARBA" id="ARBA00022630"/>
    </source>
</evidence>
<keyword evidence="7" id="KW-1185">Reference proteome</keyword>
<dbReference type="Pfam" id="PF03060">
    <property type="entry name" value="NMO"/>
    <property type="match status" value="1"/>
</dbReference>
<comment type="caution">
    <text evidence="6">The sequence shown here is derived from an EMBL/GenBank/DDBJ whole genome shotgun (WGS) entry which is preliminary data.</text>
</comment>
<dbReference type="InterPro" id="IPR013785">
    <property type="entry name" value="Aldolase_TIM"/>
</dbReference>
<dbReference type="PANTHER" id="PTHR42747">
    <property type="entry name" value="NITRONATE MONOOXYGENASE-RELATED"/>
    <property type="match status" value="1"/>
</dbReference>
<sequence>MNREELLDKLTLPAMCAPMFLISGPEMVIAASKAGLLGCFPTPNARTTEILDQWMENIKHELGDTPWAVNIVVHPSYPRRDADLELIKKHQPPIVVTALGSPAHIIEEVHAYGGMVVADVISPAFAKKAVAAGVDGLVLVAAGAGGHTGYLSPFVFVREVREFWDGLLILGGGLSSGADIRAVEIMGADMANLGTRFIPTEESMAQDGYKQMVVDCNADDIMISDAITGVKANWMIPSLVQAGYDPRNMPSAAGINFAEAGADAKKWKDIWAAGQGVGASQSVQSIEELSAELIKEYQQARGN</sequence>